<dbReference type="GO" id="GO:0005886">
    <property type="term" value="C:plasma membrane"/>
    <property type="evidence" value="ECO:0007669"/>
    <property type="project" value="UniProtKB-SubCell"/>
</dbReference>
<dbReference type="Gene3D" id="1.10.287.950">
    <property type="entry name" value="Methyl-accepting chemotaxis protein"/>
    <property type="match status" value="1"/>
</dbReference>
<keyword evidence="3" id="KW-0488">Methylation</keyword>
<dbReference type="SUPFAM" id="SSF58104">
    <property type="entry name" value="Methyl-accepting chemotaxis protein (MCP) signaling domain"/>
    <property type="match status" value="1"/>
</dbReference>
<evidence type="ECO:0000256" key="3">
    <source>
        <dbReference type="ARBA" id="ARBA00022481"/>
    </source>
</evidence>
<evidence type="ECO:0000313" key="11">
    <source>
        <dbReference type="Proteomes" id="UP000285757"/>
    </source>
</evidence>
<proteinExistence type="predicted"/>
<feature type="domain" description="Methyl-accepting transducer" evidence="9">
    <location>
        <begin position="81"/>
        <end position="231"/>
    </location>
</feature>
<reference evidence="10 11" key="1">
    <citation type="submission" date="2016-10" db="EMBL/GenBank/DDBJ databases">
        <title>Comparative genome analysis of multiple Pseudomonas spp. focuses on biocontrol and plant growth promoting traits.</title>
        <authorList>
            <person name="Tao X.-Y."/>
            <person name="Taylor C.G."/>
        </authorList>
    </citation>
    <scope>NUCLEOTIDE SEQUENCE [LARGE SCALE GENOMIC DNA]</scope>
    <source>
        <strain evidence="10 11">24D3</strain>
    </source>
</reference>
<evidence type="ECO:0000313" key="10">
    <source>
        <dbReference type="EMBL" id="RON68795.1"/>
    </source>
</evidence>
<dbReference type="InterPro" id="IPR004089">
    <property type="entry name" value="MCPsignal_dom"/>
</dbReference>
<dbReference type="PROSITE" id="PS50111">
    <property type="entry name" value="CHEMOTAXIS_TRANSDUC_2"/>
    <property type="match status" value="1"/>
</dbReference>
<comment type="caution">
    <text evidence="10">The sequence shown here is derived from an EMBL/GenBank/DDBJ whole genome shotgun (WGS) entry which is preliminary data.</text>
</comment>
<accession>A0A423LKJ9</accession>
<dbReference type="GO" id="GO:0007165">
    <property type="term" value="P:signal transduction"/>
    <property type="evidence" value="ECO:0007669"/>
    <property type="project" value="UniProtKB-KW"/>
</dbReference>
<dbReference type="PANTHER" id="PTHR32089:SF112">
    <property type="entry name" value="LYSOZYME-LIKE PROTEIN-RELATED"/>
    <property type="match status" value="1"/>
</dbReference>
<organism evidence="10 11">
    <name type="scientific">Pseudomonas fluorescens</name>
    <dbReference type="NCBI Taxonomy" id="294"/>
    <lineage>
        <taxon>Bacteria</taxon>
        <taxon>Pseudomonadati</taxon>
        <taxon>Pseudomonadota</taxon>
        <taxon>Gammaproteobacteria</taxon>
        <taxon>Pseudomonadales</taxon>
        <taxon>Pseudomonadaceae</taxon>
        <taxon>Pseudomonas</taxon>
    </lineage>
</organism>
<dbReference type="Proteomes" id="UP000285757">
    <property type="component" value="Unassembled WGS sequence"/>
</dbReference>
<evidence type="ECO:0000256" key="6">
    <source>
        <dbReference type="ARBA" id="ARBA00023136"/>
    </source>
</evidence>
<keyword evidence="2" id="KW-1003">Cell membrane</keyword>
<keyword evidence="7 8" id="KW-0807">Transducer</keyword>
<evidence type="ECO:0000256" key="8">
    <source>
        <dbReference type="PROSITE-ProRule" id="PRU00284"/>
    </source>
</evidence>
<evidence type="ECO:0000256" key="5">
    <source>
        <dbReference type="ARBA" id="ARBA00022989"/>
    </source>
</evidence>
<dbReference type="Pfam" id="PF00015">
    <property type="entry name" value="MCPsignal"/>
    <property type="match status" value="1"/>
</dbReference>
<dbReference type="GO" id="GO:0006935">
    <property type="term" value="P:chemotaxis"/>
    <property type="evidence" value="ECO:0007669"/>
    <property type="project" value="UniProtKB-ARBA"/>
</dbReference>
<dbReference type="EMBL" id="MOBU01000007">
    <property type="protein sequence ID" value="RON68795.1"/>
    <property type="molecule type" value="Genomic_DNA"/>
</dbReference>
<keyword evidence="6" id="KW-0472">Membrane</keyword>
<evidence type="ECO:0000256" key="7">
    <source>
        <dbReference type="ARBA" id="ARBA00023224"/>
    </source>
</evidence>
<gene>
    <name evidence="10" type="ORF">BK671_10660</name>
</gene>
<keyword evidence="5" id="KW-1133">Transmembrane helix</keyword>
<evidence type="ECO:0000256" key="4">
    <source>
        <dbReference type="ARBA" id="ARBA00022692"/>
    </source>
</evidence>
<comment type="subcellular location">
    <subcellularLocation>
        <location evidence="1">Cell membrane</location>
    </subcellularLocation>
</comment>
<sequence>MIAGMLLSLALCMAISDAWWKAGGVALLQSLLLWCWRRPVVAPVEESQVITNDDSNVLLALRELLSGVLPQWEKQIELARSQTNDAAEGLTHKFVAMSQQVSSTIALSSDSYSNQGFFEVVRNAQTELPRAISALDSTRADRELFLAQIHTLRDFVDDLFNIAEDVAKIASQTNLLSLNAAIEAARAGESGRGFSVVADEVRKLSTLSGAAGGRITERVRIIGSSIRGVIEQAGRVAETEHAMMREVGGIVSEVLGELGLGVAQLEQRIALLRHSSREVELSVNGILVDLQFQDRVSQITSHIILDMNRLHTHLYDALPPDSLAWMQALASSYTTREQVLIHSGDKHAQVEQSSVTFF</sequence>
<dbReference type="AlphaFoldDB" id="A0A423LKJ9"/>
<name>A0A423LKJ9_PSEFL</name>
<protein>
    <recommendedName>
        <fullName evidence="9">Methyl-accepting transducer domain-containing protein</fullName>
    </recommendedName>
</protein>
<evidence type="ECO:0000259" key="9">
    <source>
        <dbReference type="PROSITE" id="PS50111"/>
    </source>
</evidence>
<keyword evidence="4" id="KW-0812">Transmembrane</keyword>
<evidence type="ECO:0000256" key="2">
    <source>
        <dbReference type="ARBA" id="ARBA00022475"/>
    </source>
</evidence>
<dbReference type="PANTHER" id="PTHR32089">
    <property type="entry name" value="METHYL-ACCEPTING CHEMOTAXIS PROTEIN MCPB"/>
    <property type="match status" value="1"/>
</dbReference>
<evidence type="ECO:0000256" key="1">
    <source>
        <dbReference type="ARBA" id="ARBA00004236"/>
    </source>
</evidence>
<dbReference type="SMART" id="SM00283">
    <property type="entry name" value="MA"/>
    <property type="match status" value="1"/>
</dbReference>